<sequence>ATIPLEQVRFTGSPEFDAEGLMHHKPWDEKTPWPENVPYFGEPSPEIDENWKNLIGMRYFSISEEEAKSVWPDNYNDYIDQLQGGYTAGLDVFHTLHCVNAVRMALHKNYYNGTSHNNIPHVDHCLDAIRQYIQCAGITTLVPTKFREGAQRNYIDSDQVHTCRSFTYLRDWATSRRAGGPAYVERDRSIIDLRKNKLAEKKMADIVDHMHPPS</sequence>
<comment type="pathway">
    <text evidence="1">Mycotoxin biosynthesis.</text>
</comment>
<evidence type="ECO:0000256" key="1">
    <source>
        <dbReference type="ARBA" id="ARBA00004685"/>
    </source>
</evidence>
<dbReference type="OrthoDB" id="3687641at2759"/>
<organism evidence="3 4">
    <name type="scientific">Hyaloscypha bicolor E</name>
    <dbReference type="NCBI Taxonomy" id="1095630"/>
    <lineage>
        <taxon>Eukaryota</taxon>
        <taxon>Fungi</taxon>
        <taxon>Dikarya</taxon>
        <taxon>Ascomycota</taxon>
        <taxon>Pezizomycotina</taxon>
        <taxon>Leotiomycetes</taxon>
        <taxon>Helotiales</taxon>
        <taxon>Hyaloscyphaceae</taxon>
        <taxon>Hyaloscypha</taxon>
        <taxon>Hyaloscypha bicolor</taxon>
    </lineage>
</organism>
<dbReference type="PANTHER" id="PTHR33365">
    <property type="entry name" value="YALI0B05434P"/>
    <property type="match status" value="1"/>
</dbReference>
<name>A0A2J6TKC3_9HELO</name>
<evidence type="ECO:0000313" key="4">
    <source>
        <dbReference type="Proteomes" id="UP000235371"/>
    </source>
</evidence>
<dbReference type="AlphaFoldDB" id="A0A2J6TKC3"/>
<comment type="similarity">
    <text evidence="2">Belongs to the ustYa family.</text>
</comment>
<dbReference type="GO" id="GO:0043386">
    <property type="term" value="P:mycotoxin biosynthetic process"/>
    <property type="evidence" value="ECO:0007669"/>
    <property type="project" value="InterPro"/>
</dbReference>
<dbReference type="STRING" id="1095630.A0A2J6TKC3"/>
<evidence type="ECO:0000256" key="2">
    <source>
        <dbReference type="ARBA" id="ARBA00035112"/>
    </source>
</evidence>
<dbReference type="EMBL" id="KZ613780">
    <property type="protein sequence ID" value="PMD63446.1"/>
    <property type="molecule type" value="Genomic_DNA"/>
</dbReference>
<reference evidence="3 4" key="1">
    <citation type="submission" date="2016-04" db="EMBL/GenBank/DDBJ databases">
        <title>A degradative enzymes factory behind the ericoid mycorrhizal symbiosis.</title>
        <authorList>
            <consortium name="DOE Joint Genome Institute"/>
            <person name="Martino E."/>
            <person name="Morin E."/>
            <person name="Grelet G."/>
            <person name="Kuo A."/>
            <person name="Kohler A."/>
            <person name="Daghino S."/>
            <person name="Barry K."/>
            <person name="Choi C."/>
            <person name="Cichocki N."/>
            <person name="Clum A."/>
            <person name="Copeland A."/>
            <person name="Hainaut M."/>
            <person name="Haridas S."/>
            <person name="Labutti K."/>
            <person name="Lindquist E."/>
            <person name="Lipzen A."/>
            <person name="Khouja H.-R."/>
            <person name="Murat C."/>
            <person name="Ohm R."/>
            <person name="Olson A."/>
            <person name="Spatafora J."/>
            <person name="Veneault-Fourrey C."/>
            <person name="Henrissat B."/>
            <person name="Grigoriev I."/>
            <person name="Martin F."/>
            <person name="Perotto S."/>
        </authorList>
    </citation>
    <scope>NUCLEOTIDE SEQUENCE [LARGE SCALE GENOMIC DNA]</scope>
    <source>
        <strain evidence="3 4">E</strain>
    </source>
</reference>
<dbReference type="RefSeq" id="XP_024740350.1">
    <property type="nucleotide sequence ID" value="XM_024874237.1"/>
</dbReference>
<dbReference type="GeneID" id="36582317"/>
<evidence type="ECO:0008006" key="5">
    <source>
        <dbReference type="Google" id="ProtNLM"/>
    </source>
</evidence>
<gene>
    <name evidence="3" type="ORF">K444DRAFT_522860</name>
</gene>
<protein>
    <recommendedName>
        <fullName evidence="5">Tat pathway signal sequence</fullName>
    </recommendedName>
</protein>
<feature type="non-terminal residue" evidence="3">
    <location>
        <position position="1"/>
    </location>
</feature>
<dbReference type="InterPro" id="IPR021765">
    <property type="entry name" value="UstYa-like"/>
</dbReference>
<dbReference type="Proteomes" id="UP000235371">
    <property type="component" value="Unassembled WGS sequence"/>
</dbReference>
<dbReference type="Pfam" id="PF11807">
    <property type="entry name" value="UstYa"/>
    <property type="match status" value="1"/>
</dbReference>
<evidence type="ECO:0000313" key="3">
    <source>
        <dbReference type="EMBL" id="PMD63446.1"/>
    </source>
</evidence>
<accession>A0A2J6TKC3</accession>
<dbReference type="InParanoid" id="A0A2J6TKC3"/>
<proteinExistence type="inferred from homology"/>
<dbReference type="PANTHER" id="PTHR33365:SF4">
    <property type="entry name" value="CYCLOCHLOROTINE BIOSYNTHESIS PROTEIN O"/>
    <property type="match status" value="1"/>
</dbReference>
<keyword evidence="4" id="KW-1185">Reference proteome</keyword>